<dbReference type="InterPro" id="IPR032329">
    <property type="entry name" value="DUF4855"/>
</dbReference>
<evidence type="ECO:0000256" key="2">
    <source>
        <dbReference type="SAM" id="SignalP"/>
    </source>
</evidence>
<gene>
    <name evidence="4" type="ORF">H7C18_30035</name>
</gene>
<reference evidence="4 5" key="1">
    <citation type="submission" date="2020-08" db="EMBL/GenBank/DDBJ databases">
        <title>Cohnella phylogeny.</title>
        <authorList>
            <person name="Dunlap C."/>
        </authorList>
    </citation>
    <scope>NUCLEOTIDE SEQUENCE [LARGE SCALE GENOMIC DNA]</scope>
    <source>
        <strain evidence="4 5">CBP 2801</strain>
    </source>
</reference>
<dbReference type="InterPro" id="IPR008979">
    <property type="entry name" value="Galactose-bd-like_sf"/>
</dbReference>
<name>A0A7X0VYX5_9BACL</name>
<dbReference type="Pfam" id="PF16147">
    <property type="entry name" value="DUF4855"/>
    <property type="match status" value="1"/>
</dbReference>
<dbReference type="Gene3D" id="2.60.120.260">
    <property type="entry name" value="Galactose-binding domain-like"/>
    <property type="match status" value="1"/>
</dbReference>
<keyword evidence="2" id="KW-0732">Signal</keyword>
<keyword evidence="5" id="KW-1185">Reference proteome</keyword>
<sequence>MKNRPLLALLAALVAGASLSATSASADRSGSESSPATSAAAAASRPDTPELTDLALGKSYTLETPYAPDALFSQTEAAHPDDTGGQLTDGVYGGTSFSNSAFVGRIWQGSRIVTIDLGEIGTVEKIDVNVLQDNASGIFFPSSVAFYVSEDGKKWERLADGVSKLPTTLAGPAAQKIGIEGVHKTARYVKLDIPVQSWMFMDEIEVLGTPDQSGKKPHPTPDNSQNNKGYPKAGSPQAGGISNEALLYTGEWQYEPADWISYTKEDLKPYVSYVDPQMNRKDYLFDGFLFLQYGPLLNGANYGTTGLPTDKADWEKTLDRLFRTDYDLGALDQAVGEAKQELKKGSYDAKVVISIPYPRTDQSDFGDVDGDGISENMNVREVGEEQALLNREKVVKWYVDEAYKRWEAAGYHNIKLAAFYWYNELMSRQTTVNEDKLVQWTSSYVHGRGAKLQWIPYYFSRGWSDWQADGFDTALMQPNYLFQNTAADRVDTVAQAAYDNGMGVEHEMSDGVLTDPALRAKYYAYLDKGVEHGYMNAFKAFYQQVKTLLTAAKSSDPEARQVYDKTYQYIKGVYQP</sequence>
<evidence type="ECO:0000313" key="5">
    <source>
        <dbReference type="Proteomes" id="UP000564644"/>
    </source>
</evidence>
<dbReference type="AlphaFoldDB" id="A0A7X0VYX5"/>
<dbReference type="Proteomes" id="UP000564644">
    <property type="component" value="Unassembled WGS sequence"/>
</dbReference>
<feature type="chain" id="PRO_5031046056" evidence="2">
    <location>
        <begin position="27"/>
        <end position="576"/>
    </location>
</feature>
<feature type="domain" description="F5/8 type C" evidence="3">
    <location>
        <begin position="113"/>
        <end position="209"/>
    </location>
</feature>
<evidence type="ECO:0000313" key="4">
    <source>
        <dbReference type="EMBL" id="MBB6735160.1"/>
    </source>
</evidence>
<proteinExistence type="predicted"/>
<feature type="region of interest" description="Disordered" evidence="1">
    <location>
        <begin position="24"/>
        <end position="51"/>
    </location>
</feature>
<feature type="compositionally biased region" description="Low complexity" evidence="1">
    <location>
        <begin position="24"/>
        <end position="44"/>
    </location>
</feature>
<dbReference type="InterPro" id="IPR000421">
    <property type="entry name" value="FA58C"/>
</dbReference>
<protein>
    <submittedName>
        <fullName evidence="4">DUF4855 domain-containing protein</fullName>
    </submittedName>
</protein>
<dbReference type="EMBL" id="JACJVO010000043">
    <property type="protein sequence ID" value="MBB6735160.1"/>
    <property type="molecule type" value="Genomic_DNA"/>
</dbReference>
<evidence type="ECO:0000256" key="1">
    <source>
        <dbReference type="SAM" id="MobiDB-lite"/>
    </source>
</evidence>
<dbReference type="PROSITE" id="PS50022">
    <property type="entry name" value="FA58C_3"/>
    <property type="match status" value="1"/>
</dbReference>
<dbReference type="RefSeq" id="WP_185132817.1">
    <property type="nucleotide sequence ID" value="NZ_JACJVO010000043.1"/>
</dbReference>
<dbReference type="Pfam" id="PF00754">
    <property type="entry name" value="F5_F8_type_C"/>
    <property type="match status" value="1"/>
</dbReference>
<feature type="signal peptide" evidence="2">
    <location>
        <begin position="1"/>
        <end position="26"/>
    </location>
</feature>
<comment type="caution">
    <text evidence="4">The sequence shown here is derived from an EMBL/GenBank/DDBJ whole genome shotgun (WGS) entry which is preliminary data.</text>
</comment>
<feature type="region of interest" description="Disordered" evidence="1">
    <location>
        <begin position="209"/>
        <end position="237"/>
    </location>
</feature>
<evidence type="ECO:0000259" key="3">
    <source>
        <dbReference type="PROSITE" id="PS50022"/>
    </source>
</evidence>
<organism evidence="4 5">
    <name type="scientific">Cohnella zeiphila</name>
    <dbReference type="NCBI Taxonomy" id="2761120"/>
    <lineage>
        <taxon>Bacteria</taxon>
        <taxon>Bacillati</taxon>
        <taxon>Bacillota</taxon>
        <taxon>Bacilli</taxon>
        <taxon>Bacillales</taxon>
        <taxon>Paenibacillaceae</taxon>
        <taxon>Cohnella</taxon>
    </lineage>
</organism>
<accession>A0A7X0VYX5</accession>
<dbReference type="SUPFAM" id="SSF49785">
    <property type="entry name" value="Galactose-binding domain-like"/>
    <property type="match status" value="1"/>
</dbReference>